<dbReference type="SMART" id="SM00388">
    <property type="entry name" value="HisKA"/>
    <property type="match status" value="1"/>
</dbReference>
<dbReference type="RefSeq" id="WP_264849569.1">
    <property type="nucleotide sequence ID" value="NZ_BRXR01000001.1"/>
</dbReference>
<dbReference type="SUPFAM" id="SSF55874">
    <property type="entry name" value="ATPase domain of HSP90 chaperone/DNA topoisomerase II/histidine kinase"/>
    <property type="match status" value="1"/>
</dbReference>
<dbReference type="Gene3D" id="1.10.287.130">
    <property type="match status" value="1"/>
</dbReference>
<comment type="caution">
    <text evidence="17">The sequence shown here is derived from an EMBL/GenBank/DDBJ whole genome shotgun (WGS) entry which is preliminary data.</text>
</comment>
<keyword evidence="10" id="KW-0067">ATP-binding</keyword>
<evidence type="ECO:0000256" key="10">
    <source>
        <dbReference type="ARBA" id="ARBA00022840"/>
    </source>
</evidence>
<dbReference type="InterPro" id="IPR003660">
    <property type="entry name" value="HAMP_dom"/>
</dbReference>
<comment type="catalytic activity">
    <reaction evidence="1">
        <text>ATP + protein L-histidine = ADP + protein N-phospho-L-histidine.</text>
        <dbReference type="EC" id="2.7.13.3"/>
    </reaction>
</comment>
<dbReference type="PROSITE" id="PS50885">
    <property type="entry name" value="HAMP"/>
    <property type="match status" value="1"/>
</dbReference>
<evidence type="ECO:0000256" key="4">
    <source>
        <dbReference type="ARBA" id="ARBA00022475"/>
    </source>
</evidence>
<reference evidence="17 18" key="1">
    <citation type="journal article" date="2024" name="Int. J. Syst. Evol. Microbiol.">
        <title>Clostridium omnivorum sp. nov., isolated from anoxic soil under the treatment of reductive soil disinfestation.</title>
        <authorList>
            <person name="Ueki A."/>
            <person name="Tonouchi A."/>
            <person name="Kaku N."/>
            <person name="Honma S."/>
            <person name="Ueki K."/>
        </authorList>
    </citation>
    <scope>NUCLEOTIDE SEQUENCE [LARGE SCALE GENOMIC DNA]</scope>
    <source>
        <strain evidence="17 18">E14</strain>
    </source>
</reference>
<dbReference type="PRINTS" id="PR00344">
    <property type="entry name" value="BCTRLSENSOR"/>
</dbReference>
<evidence type="ECO:0000256" key="6">
    <source>
        <dbReference type="ARBA" id="ARBA00022679"/>
    </source>
</evidence>
<proteinExistence type="predicted"/>
<evidence type="ECO:0000256" key="14">
    <source>
        <dbReference type="SAM" id="Phobius"/>
    </source>
</evidence>
<keyword evidence="8" id="KW-0547">Nucleotide-binding</keyword>
<organism evidence="17 18">
    <name type="scientific">Clostridium omnivorum</name>
    <dbReference type="NCBI Taxonomy" id="1604902"/>
    <lineage>
        <taxon>Bacteria</taxon>
        <taxon>Bacillati</taxon>
        <taxon>Bacillota</taxon>
        <taxon>Clostridia</taxon>
        <taxon>Eubacteriales</taxon>
        <taxon>Clostridiaceae</taxon>
        <taxon>Clostridium</taxon>
    </lineage>
</organism>
<evidence type="ECO:0000259" key="15">
    <source>
        <dbReference type="PROSITE" id="PS50109"/>
    </source>
</evidence>
<feature type="transmembrane region" description="Helical" evidence="14">
    <location>
        <begin position="12"/>
        <end position="32"/>
    </location>
</feature>
<evidence type="ECO:0000256" key="13">
    <source>
        <dbReference type="ARBA" id="ARBA00023136"/>
    </source>
</evidence>
<keyword evidence="6" id="KW-0808">Transferase</keyword>
<dbReference type="SMART" id="SM00304">
    <property type="entry name" value="HAMP"/>
    <property type="match status" value="1"/>
</dbReference>
<feature type="domain" description="Histidine kinase" evidence="15">
    <location>
        <begin position="265"/>
        <end position="485"/>
    </location>
</feature>
<dbReference type="InterPro" id="IPR003661">
    <property type="entry name" value="HisK_dim/P_dom"/>
</dbReference>
<dbReference type="SUPFAM" id="SSF47384">
    <property type="entry name" value="Homodimeric domain of signal transducing histidine kinase"/>
    <property type="match status" value="1"/>
</dbReference>
<keyword evidence="13 14" id="KW-0472">Membrane</keyword>
<dbReference type="CDD" id="cd00082">
    <property type="entry name" value="HisKA"/>
    <property type="match status" value="1"/>
</dbReference>
<dbReference type="Pfam" id="PF00512">
    <property type="entry name" value="HisKA"/>
    <property type="match status" value="1"/>
</dbReference>
<accession>A0ABQ5N4Z2</accession>
<dbReference type="PANTHER" id="PTHR45528:SF1">
    <property type="entry name" value="SENSOR HISTIDINE KINASE CPXA"/>
    <property type="match status" value="1"/>
</dbReference>
<gene>
    <name evidence="17" type="ORF">bsdE14_17180</name>
</gene>
<protein>
    <recommendedName>
        <fullName evidence="3">histidine kinase</fullName>
        <ecNumber evidence="3">2.7.13.3</ecNumber>
    </recommendedName>
</protein>
<evidence type="ECO:0000256" key="5">
    <source>
        <dbReference type="ARBA" id="ARBA00022553"/>
    </source>
</evidence>
<evidence type="ECO:0000256" key="11">
    <source>
        <dbReference type="ARBA" id="ARBA00022989"/>
    </source>
</evidence>
<dbReference type="PANTHER" id="PTHR45528">
    <property type="entry name" value="SENSOR HISTIDINE KINASE CPXA"/>
    <property type="match status" value="1"/>
</dbReference>
<dbReference type="InterPro" id="IPR036890">
    <property type="entry name" value="HATPase_C_sf"/>
</dbReference>
<keyword evidence="9 17" id="KW-0418">Kinase</keyword>
<keyword evidence="18" id="KW-1185">Reference proteome</keyword>
<keyword evidence="11 14" id="KW-1133">Transmembrane helix</keyword>
<evidence type="ECO:0000313" key="17">
    <source>
        <dbReference type="EMBL" id="GLC30308.1"/>
    </source>
</evidence>
<dbReference type="Proteomes" id="UP001208567">
    <property type="component" value="Unassembled WGS sequence"/>
</dbReference>
<comment type="subcellular location">
    <subcellularLocation>
        <location evidence="2">Cell membrane</location>
        <topology evidence="2">Multi-pass membrane protein</topology>
    </subcellularLocation>
</comment>
<evidence type="ECO:0000256" key="2">
    <source>
        <dbReference type="ARBA" id="ARBA00004651"/>
    </source>
</evidence>
<dbReference type="SMART" id="SM00387">
    <property type="entry name" value="HATPase_c"/>
    <property type="match status" value="1"/>
</dbReference>
<dbReference type="Gene3D" id="3.30.565.10">
    <property type="entry name" value="Histidine kinase-like ATPase, C-terminal domain"/>
    <property type="match status" value="1"/>
</dbReference>
<evidence type="ECO:0000256" key="1">
    <source>
        <dbReference type="ARBA" id="ARBA00000085"/>
    </source>
</evidence>
<dbReference type="SUPFAM" id="SSF158472">
    <property type="entry name" value="HAMP domain-like"/>
    <property type="match status" value="1"/>
</dbReference>
<feature type="transmembrane region" description="Helical" evidence="14">
    <location>
        <begin position="173"/>
        <end position="196"/>
    </location>
</feature>
<keyword evidence="7 14" id="KW-0812">Transmembrane</keyword>
<name>A0ABQ5N4Z2_9CLOT</name>
<keyword evidence="5" id="KW-0597">Phosphoprotein</keyword>
<sequence length="486" mass="55159">MSFKTRLILSYVVMFVAPIILTIIAAAVMVVINVRAVAGSYGFEFKGNPVKQVMEKNQEAFDNIKVVASENPDVLRDKMYLENLEKELNKLNTSAVVRINNNIIYSSNNLKRLDLNEVLPEFGSATSGSYERALLGNEVTFMRHQDFYFTDKSQGTVFFITDMTPILKRVGRVVLYMCVVILLILIATDGILTYYVSKGVLRPIETLKNAANQIEEGNLEFEVKPASEDEIGELCTAFEKMRVKLKESINLQMQYENNRKELISNISHDLKTPVTAIKGYVEGILDGVADTPEKTERYIRTIYAKASDLDKLIDELFLFSKLDLNNLTFNFEQVDIKEYLEDCVQELSLGLEKDNISLNLNTEKITNPFVLVDNEKLKRVIINIVENASKYMDKEEGKIDIRLEENDDKVIIEIKDNGQGIPKEDIPCIFDRFYRTDKSRSSLTGGSGLGLAIVKRIIEEHEGKVWAESEEGKGTSIFFTLKTIKK</sequence>
<dbReference type="CDD" id="cd06225">
    <property type="entry name" value="HAMP"/>
    <property type="match status" value="1"/>
</dbReference>
<evidence type="ECO:0000256" key="7">
    <source>
        <dbReference type="ARBA" id="ARBA00022692"/>
    </source>
</evidence>
<keyword evidence="4" id="KW-1003">Cell membrane</keyword>
<dbReference type="GO" id="GO:0016301">
    <property type="term" value="F:kinase activity"/>
    <property type="evidence" value="ECO:0007669"/>
    <property type="project" value="UniProtKB-KW"/>
</dbReference>
<evidence type="ECO:0000256" key="9">
    <source>
        <dbReference type="ARBA" id="ARBA00022777"/>
    </source>
</evidence>
<dbReference type="Pfam" id="PF02518">
    <property type="entry name" value="HATPase_c"/>
    <property type="match status" value="1"/>
</dbReference>
<dbReference type="InterPro" id="IPR003594">
    <property type="entry name" value="HATPase_dom"/>
</dbReference>
<dbReference type="EC" id="2.7.13.3" evidence="3"/>
<dbReference type="Pfam" id="PF00672">
    <property type="entry name" value="HAMP"/>
    <property type="match status" value="1"/>
</dbReference>
<evidence type="ECO:0000256" key="12">
    <source>
        <dbReference type="ARBA" id="ARBA00023012"/>
    </source>
</evidence>
<evidence type="ECO:0000256" key="8">
    <source>
        <dbReference type="ARBA" id="ARBA00022741"/>
    </source>
</evidence>
<dbReference type="InterPro" id="IPR004358">
    <property type="entry name" value="Sig_transdc_His_kin-like_C"/>
</dbReference>
<dbReference type="EMBL" id="BRXR01000001">
    <property type="protein sequence ID" value="GLC30308.1"/>
    <property type="molecule type" value="Genomic_DNA"/>
</dbReference>
<evidence type="ECO:0000259" key="16">
    <source>
        <dbReference type="PROSITE" id="PS50885"/>
    </source>
</evidence>
<dbReference type="InterPro" id="IPR050398">
    <property type="entry name" value="HssS/ArlS-like"/>
</dbReference>
<evidence type="ECO:0000313" key="18">
    <source>
        <dbReference type="Proteomes" id="UP001208567"/>
    </source>
</evidence>
<dbReference type="Gene3D" id="6.10.340.10">
    <property type="match status" value="1"/>
</dbReference>
<dbReference type="InterPro" id="IPR036097">
    <property type="entry name" value="HisK_dim/P_sf"/>
</dbReference>
<dbReference type="PROSITE" id="PS50109">
    <property type="entry name" value="HIS_KIN"/>
    <property type="match status" value="1"/>
</dbReference>
<keyword evidence="12" id="KW-0902">Two-component regulatory system</keyword>
<evidence type="ECO:0000256" key="3">
    <source>
        <dbReference type="ARBA" id="ARBA00012438"/>
    </source>
</evidence>
<dbReference type="CDD" id="cd00075">
    <property type="entry name" value="HATPase"/>
    <property type="match status" value="1"/>
</dbReference>
<feature type="domain" description="HAMP" evidence="16">
    <location>
        <begin position="198"/>
        <end position="250"/>
    </location>
</feature>
<dbReference type="InterPro" id="IPR005467">
    <property type="entry name" value="His_kinase_dom"/>
</dbReference>